<evidence type="ECO:0000256" key="1">
    <source>
        <dbReference type="ARBA" id="ARBA00004141"/>
    </source>
</evidence>
<evidence type="ECO:0000313" key="7">
    <source>
        <dbReference type="EMBL" id="JAE20060.1"/>
    </source>
</evidence>
<protein>
    <submittedName>
        <fullName evidence="7">Uncharacterized protein</fullName>
    </submittedName>
</protein>
<evidence type="ECO:0000256" key="5">
    <source>
        <dbReference type="ARBA" id="ARBA00023136"/>
    </source>
</evidence>
<dbReference type="EMBL" id="GBRH01177836">
    <property type="protein sequence ID" value="JAE20060.1"/>
    <property type="molecule type" value="Transcribed_RNA"/>
</dbReference>
<accession>A0A0A9G4Q9</accession>
<organism evidence="7">
    <name type="scientific">Arundo donax</name>
    <name type="common">Giant reed</name>
    <name type="synonym">Donax arundinaceus</name>
    <dbReference type="NCBI Taxonomy" id="35708"/>
    <lineage>
        <taxon>Eukaryota</taxon>
        <taxon>Viridiplantae</taxon>
        <taxon>Streptophyta</taxon>
        <taxon>Embryophyta</taxon>
        <taxon>Tracheophyta</taxon>
        <taxon>Spermatophyta</taxon>
        <taxon>Magnoliopsida</taxon>
        <taxon>Liliopsida</taxon>
        <taxon>Poales</taxon>
        <taxon>Poaceae</taxon>
        <taxon>PACMAD clade</taxon>
        <taxon>Arundinoideae</taxon>
        <taxon>Arundineae</taxon>
        <taxon>Arundo</taxon>
    </lineage>
</organism>
<dbReference type="AlphaFoldDB" id="A0A0A9G4Q9"/>
<evidence type="ECO:0000256" key="6">
    <source>
        <dbReference type="SAM" id="Phobius"/>
    </source>
</evidence>
<dbReference type="Pfam" id="PF03348">
    <property type="entry name" value="Serinc"/>
    <property type="match status" value="1"/>
</dbReference>
<dbReference type="GO" id="GO:0016020">
    <property type="term" value="C:membrane"/>
    <property type="evidence" value="ECO:0007669"/>
    <property type="project" value="UniProtKB-SubCell"/>
</dbReference>
<evidence type="ECO:0000256" key="4">
    <source>
        <dbReference type="ARBA" id="ARBA00022989"/>
    </source>
</evidence>
<evidence type="ECO:0000256" key="3">
    <source>
        <dbReference type="ARBA" id="ARBA00022692"/>
    </source>
</evidence>
<comment type="similarity">
    <text evidence="2">Belongs to the TDE1 family.</text>
</comment>
<feature type="transmembrane region" description="Helical" evidence="6">
    <location>
        <begin position="74"/>
        <end position="92"/>
    </location>
</feature>
<sequence length="118" mass="13341">MSTALMERQPFCTLSCRRSSDRTAPVYLPAAISTTLANPLREELRVQKVRSAGINCFHRTLDHRWFEANTVLEVSFHNVLFFAILALIMAGIKEQNDPTDKIHHGGWMAGENGWPTVM</sequence>
<evidence type="ECO:0000256" key="2">
    <source>
        <dbReference type="ARBA" id="ARBA00006665"/>
    </source>
</evidence>
<dbReference type="InterPro" id="IPR005016">
    <property type="entry name" value="TDE1/TMS"/>
</dbReference>
<keyword evidence="5 6" id="KW-0472">Membrane</keyword>
<keyword evidence="4 6" id="KW-1133">Transmembrane helix</keyword>
<name>A0A0A9G4Q9_ARUDO</name>
<reference evidence="7" key="1">
    <citation type="submission" date="2014-09" db="EMBL/GenBank/DDBJ databases">
        <authorList>
            <person name="Magalhaes I.L.F."/>
            <person name="Oliveira U."/>
            <person name="Santos F.R."/>
            <person name="Vidigal T.H.D.A."/>
            <person name="Brescovit A.D."/>
            <person name="Santos A.J."/>
        </authorList>
    </citation>
    <scope>NUCLEOTIDE SEQUENCE</scope>
    <source>
        <tissue evidence="7">Shoot tissue taken approximately 20 cm above the soil surface</tissue>
    </source>
</reference>
<reference evidence="7" key="2">
    <citation type="journal article" date="2015" name="Data Brief">
        <title>Shoot transcriptome of the giant reed, Arundo donax.</title>
        <authorList>
            <person name="Barrero R.A."/>
            <person name="Guerrero F.D."/>
            <person name="Moolhuijzen P."/>
            <person name="Goolsby J.A."/>
            <person name="Tidwell J."/>
            <person name="Bellgard S.E."/>
            <person name="Bellgard M.I."/>
        </authorList>
    </citation>
    <scope>NUCLEOTIDE SEQUENCE</scope>
    <source>
        <tissue evidence="7">Shoot tissue taken approximately 20 cm above the soil surface</tissue>
    </source>
</reference>
<comment type="subcellular location">
    <subcellularLocation>
        <location evidence="1">Membrane</location>
        <topology evidence="1">Multi-pass membrane protein</topology>
    </subcellularLocation>
</comment>
<proteinExistence type="inferred from homology"/>
<keyword evidence="3 6" id="KW-0812">Transmembrane</keyword>